<protein>
    <submittedName>
        <fullName evidence="2">Uncharacterized protein</fullName>
    </submittedName>
</protein>
<organism evidence="2 3">
    <name type="scientific">Marssonina brunnea f. sp. multigermtubi (strain MB_m1)</name>
    <name type="common">Marssonina leaf spot fungus</name>
    <dbReference type="NCBI Taxonomy" id="1072389"/>
    <lineage>
        <taxon>Eukaryota</taxon>
        <taxon>Fungi</taxon>
        <taxon>Dikarya</taxon>
        <taxon>Ascomycota</taxon>
        <taxon>Pezizomycotina</taxon>
        <taxon>Leotiomycetes</taxon>
        <taxon>Helotiales</taxon>
        <taxon>Drepanopezizaceae</taxon>
        <taxon>Drepanopeziza</taxon>
    </lineage>
</organism>
<evidence type="ECO:0000313" key="3">
    <source>
        <dbReference type="Proteomes" id="UP000006753"/>
    </source>
</evidence>
<evidence type="ECO:0000256" key="1">
    <source>
        <dbReference type="SAM" id="MobiDB-lite"/>
    </source>
</evidence>
<dbReference type="EMBL" id="JH921433">
    <property type="protein sequence ID" value="EKD18233.1"/>
    <property type="molecule type" value="Genomic_DNA"/>
</dbReference>
<dbReference type="AlphaFoldDB" id="K1XBX0"/>
<feature type="region of interest" description="Disordered" evidence="1">
    <location>
        <begin position="1"/>
        <end position="22"/>
    </location>
</feature>
<dbReference type="HOGENOM" id="CLU_2638553_0_0_1"/>
<proteinExistence type="predicted"/>
<evidence type="ECO:0000313" key="2">
    <source>
        <dbReference type="EMBL" id="EKD18233.1"/>
    </source>
</evidence>
<dbReference type="KEGG" id="mbe:MBM_03226"/>
<name>K1XBX0_MARBU</name>
<dbReference type="Proteomes" id="UP000006753">
    <property type="component" value="Unassembled WGS sequence"/>
</dbReference>
<accession>K1XBX0</accession>
<gene>
    <name evidence="2" type="ORF">MBM_03226</name>
</gene>
<sequence length="77" mass="8272">MPGIQLEAPQLEQKQHEDNARNAARSIAIGTEAARRQYQLEGYGNNARITAGHITKDIKAIKDTAGRSQSRVGEGGG</sequence>
<keyword evidence="3" id="KW-1185">Reference proteome</keyword>
<reference evidence="2 3" key="1">
    <citation type="journal article" date="2012" name="BMC Genomics">
        <title>Sequencing the genome of Marssonina brunnea reveals fungus-poplar co-evolution.</title>
        <authorList>
            <person name="Zhu S."/>
            <person name="Cao Y.-Z."/>
            <person name="Jiang C."/>
            <person name="Tan B.-Y."/>
            <person name="Wang Z."/>
            <person name="Feng S."/>
            <person name="Zhang L."/>
            <person name="Su X.-H."/>
            <person name="Brejova B."/>
            <person name="Vinar T."/>
            <person name="Xu M."/>
            <person name="Wang M.-X."/>
            <person name="Zhang S.-G."/>
            <person name="Huang M.-R."/>
            <person name="Wu R."/>
            <person name="Zhou Y."/>
        </authorList>
    </citation>
    <scope>NUCLEOTIDE SEQUENCE [LARGE SCALE GENOMIC DNA]</scope>
    <source>
        <strain evidence="2 3">MB_m1</strain>
    </source>
</reference>
<dbReference type="InParanoid" id="K1XBX0"/>